<protein>
    <submittedName>
        <fullName evidence="2">IBB domain-containing protein</fullName>
    </submittedName>
</protein>
<accession>A0AC34FMW5</accession>
<evidence type="ECO:0000313" key="1">
    <source>
        <dbReference type="Proteomes" id="UP000887579"/>
    </source>
</evidence>
<name>A0AC34FMW5_9BILA</name>
<proteinExistence type="predicted"/>
<reference evidence="2" key="1">
    <citation type="submission" date="2022-11" db="UniProtKB">
        <authorList>
            <consortium name="WormBaseParasite"/>
        </authorList>
    </citation>
    <scope>IDENTIFICATION</scope>
</reference>
<dbReference type="Proteomes" id="UP000887579">
    <property type="component" value="Unplaced"/>
</dbReference>
<dbReference type="WBParaSite" id="ES5_v2.g18517.t1">
    <property type="protein sequence ID" value="ES5_v2.g18517.t1"/>
    <property type="gene ID" value="ES5_v2.g18517"/>
</dbReference>
<evidence type="ECO:0000313" key="2">
    <source>
        <dbReference type="WBParaSite" id="ES5_v2.g18517.t1"/>
    </source>
</evidence>
<organism evidence="1 2">
    <name type="scientific">Panagrolaimus sp. ES5</name>
    <dbReference type="NCBI Taxonomy" id="591445"/>
    <lineage>
        <taxon>Eukaryota</taxon>
        <taxon>Metazoa</taxon>
        <taxon>Ecdysozoa</taxon>
        <taxon>Nematoda</taxon>
        <taxon>Chromadorea</taxon>
        <taxon>Rhabditida</taxon>
        <taxon>Tylenchina</taxon>
        <taxon>Panagrolaimomorpha</taxon>
        <taxon>Panagrolaimoidea</taxon>
        <taxon>Panagrolaimidae</taxon>
        <taxon>Panagrolaimus</taxon>
    </lineage>
</organism>
<sequence length="480" mass="55186">MADHRSQICKNVGKADEEDSRKQRAEINVQLRREKRENKMNKRRNIGEATKKEAKTPQCNTFAGARKILSANPSIAEMRIVFPFLLKEVSTSKKCKTIVDKIVQEGLLESLVQGLNVKDFGVQKYAALVLHYFLRDERPHIQNIVSNSGAFKALIEAAHDDNEVSTEICLLEISFTVGYRDKLRDEAIEYGVFDLIKDYLYTKNDGMEVGFFKHIAFLCEQLCIHKENQLTFEQIEDDLTFGHLYKAVSNITDGKNAEKQIHNKVLDMVIKADILQHVFQSFISMDTDFYRFAVEIFYNFTCGNFECVQHIIDLKILNPEILFWDESLETIKVELSMLSNVAGTHAHIQNVIDAKVIPKIIHHIQESFYLIQDEATSFLSKLCEFGSQKQICYLASFNIFPIVPYMDIINSDSLVKILSVINCIFYAVAAQHPEHFEKCENDFRQNGGINKLKELRNDENFAISELCIEILDTYFADEDD</sequence>